<protein>
    <submittedName>
        <fullName evidence="2">Uncharacterized protein</fullName>
    </submittedName>
</protein>
<accession>A0A1I5BAZ5</accession>
<keyword evidence="3" id="KW-1185">Reference proteome</keyword>
<gene>
    <name evidence="2" type="ORF">SAMN04488695_104109</name>
</gene>
<evidence type="ECO:0000256" key="1">
    <source>
        <dbReference type="SAM" id="Phobius"/>
    </source>
</evidence>
<dbReference type="AlphaFoldDB" id="A0A1I5BAZ5"/>
<dbReference type="RefSeq" id="WP_074911857.1">
    <property type="nucleotide sequence ID" value="NZ_FOVK01000004.1"/>
</dbReference>
<keyword evidence="1" id="KW-0472">Membrane</keyword>
<sequence>MKYDELIVGAIIGFVSSILTTLTIGFLNTFGKVELYVKISSTSSFRKWGFVNQIGNEISLFLPLVIQIQNTSKTTKIVRDLNVYAYNNGRCVGRFTQAPVSKNGKYGNNGSYTFLCNPTSIENYECLFTISNNEVRTSFDELRIQYFDTRNKKKKFKFRDIDNCWIDAPRDFDESWSNLKSYK</sequence>
<feature type="transmembrane region" description="Helical" evidence="1">
    <location>
        <begin position="6"/>
        <end position="30"/>
    </location>
</feature>
<keyword evidence="1" id="KW-1133">Transmembrane helix</keyword>
<dbReference type="OrthoDB" id="2226373at2"/>
<reference evidence="2 3" key="1">
    <citation type="submission" date="2016-10" db="EMBL/GenBank/DDBJ databases">
        <authorList>
            <person name="de Groot N.N."/>
        </authorList>
    </citation>
    <scope>NUCLEOTIDE SEQUENCE [LARGE SCALE GENOMIC DNA]</scope>
    <source>
        <strain evidence="2 3">ML2</strain>
    </source>
</reference>
<proteinExistence type="predicted"/>
<keyword evidence="1" id="KW-0812">Transmembrane</keyword>
<dbReference type="EMBL" id="FOVK01000004">
    <property type="protein sequence ID" value="SFN71883.1"/>
    <property type="molecule type" value="Genomic_DNA"/>
</dbReference>
<organism evidence="2 3">
    <name type="scientific">Proteiniclasticum ruminis</name>
    <dbReference type="NCBI Taxonomy" id="398199"/>
    <lineage>
        <taxon>Bacteria</taxon>
        <taxon>Bacillati</taxon>
        <taxon>Bacillota</taxon>
        <taxon>Clostridia</taxon>
        <taxon>Eubacteriales</taxon>
        <taxon>Clostridiaceae</taxon>
        <taxon>Proteiniclasticum</taxon>
    </lineage>
</organism>
<evidence type="ECO:0000313" key="3">
    <source>
        <dbReference type="Proteomes" id="UP000181899"/>
    </source>
</evidence>
<evidence type="ECO:0000313" key="2">
    <source>
        <dbReference type="EMBL" id="SFN71883.1"/>
    </source>
</evidence>
<dbReference type="Proteomes" id="UP000181899">
    <property type="component" value="Unassembled WGS sequence"/>
</dbReference>
<name>A0A1I5BAZ5_9CLOT</name>